<comment type="caution">
    <text evidence="3">The sequence shown here is derived from an EMBL/GenBank/DDBJ whole genome shotgun (WGS) entry which is preliminary data.</text>
</comment>
<dbReference type="Pfam" id="PF24535">
    <property type="entry name" value="DUF7598"/>
    <property type="match status" value="1"/>
</dbReference>
<feature type="domain" description="DUF7598" evidence="2">
    <location>
        <begin position="11"/>
        <end position="143"/>
    </location>
</feature>
<protein>
    <recommendedName>
        <fullName evidence="2">DUF7598 domain-containing protein</fullName>
    </recommendedName>
</protein>
<reference evidence="3" key="1">
    <citation type="submission" date="2021-03" db="EMBL/GenBank/DDBJ databases">
        <title>Comparative genomics and phylogenomic investigation of the class Geoglossomycetes provide insights into ecological specialization and systematics.</title>
        <authorList>
            <person name="Melie T."/>
            <person name="Pirro S."/>
            <person name="Miller A.N."/>
            <person name="Quandt A."/>
        </authorList>
    </citation>
    <scope>NUCLEOTIDE SEQUENCE</scope>
    <source>
        <strain evidence="3">CAQ_001_2017</strain>
    </source>
</reference>
<proteinExistence type="predicted"/>
<keyword evidence="1" id="KW-0812">Transmembrane</keyword>
<feature type="transmembrane region" description="Helical" evidence="1">
    <location>
        <begin position="119"/>
        <end position="142"/>
    </location>
</feature>
<keyword evidence="4" id="KW-1185">Reference proteome</keyword>
<evidence type="ECO:0000256" key="1">
    <source>
        <dbReference type="SAM" id="Phobius"/>
    </source>
</evidence>
<name>A0A9P8L6X4_9PEZI</name>
<accession>A0A9P8L6X4</accession>
<feature type="transmembrane region" description="Helical" evidence="1">
    <location>
        <begin position="87"/>
        <end position="107"/>
    </location>
</feature>
<dbReference type="InterPro" id="IPR056019">
    <property type="entry name" value="DUF7598"/>
</dbReference>
<dbReference type="AlphaFoldDB" id="A0A9P8L6X4"/>
<evidence type="ECO:0000313" key="4">
    <source>
        <dbReference type="Proteomes" id="UP000750711"/>
    </source>
</evidence>
<sequence length="240" mass="26357">MSTKNLSAGPGYIILNILRVLNIIALSTVVVASWVMLIKAFAISRPFFIDAINYVTTSTVSMFLIVSELSIFKNYFSRDWPLLGPNSGFVCLGASMTIIGVTILGNLNKQTMSSESIGLPFWRIVISSGILVSVLGVMNIIASKKAGITARQVRSYGAVAATTRAAVGIDRCPKKPYYNEFMHNRRSPSVTENRRQLNPKMPLDISSQLNAAKDHLKDLETGVPVVRPDKTYHPHNSENV</sequence>
<evidence type="ECO:0000259" key="2">
    <source>
        <dbReference type="Pfam" id="PF24535"/>
    </source>
</evidence>
<dbReference type="EMBL" id="JAGHQM010002018">
    <property type="protein sequence ID" value="KAH0551445.1"/>
    <property type="molecule type" value="Genomic_DNA"/>
</dbReference>
<gene>
    <name evidence="3" type="ORF">GP486_007339</name>
</gene>
<keyword evidence="1" id="KW-0472">Membrane</keyword>
<feature type="transmembrane region" description="Helical" evidence="1">
    <location>
        <begin position="47"/>
        <end position="67"/>
    </location>
</feature>
<keyword evidence="1" id="KW-1133">Transmembrane helix</keyword>
<evidence type="ECO:0000313" key="3">
    <source>
        <dbReference type="EMBL" id="KAH0551445.1"/>
    </source>
</evidence>
<feature type="transmembrane region" description="Helical" evidence="1">
    <location>
        <begin position="12"/>
        <end position="35"/>
    </location>
</feature>
<dbReference type="Proteomes" id="UP000750711">
    <property type="component" value="Unassembled WGS sequence"/>
</dbReference>
<organism evidence="3 4">
    <name type="scientific">Trichoglossum hirsutum</name>
    <dbReference type="NCBI Taxonomy" id="265104"/>
    <lineage>
        <taxon>Eukaryota</taxon>
        <taxon>Fungi</taxon>
        <taxon>Dikarya</taxon>
        <taxon>Ascomycota</taxon>
        <taxon>Pezizomycotina</taxon>
        <taxon>Geoglossomycetes</taxon>
        <taxon>Geoglossales</taxon>
        <taxon>Geoglossaceae</taxon>
        <taxon>Trichoglossum</taxon>
    </lineage>
</organism>